<organism evidence="4 5">
    <name type="scientific">Paracoccus yeei</name>
    <dbReference type="NCBI Taxonomy" id="147645"/>
    <lineage>
        <taxon>Bacteria</taxon>
        <taxon>Pseudomonadati</taxon>
        <taxon>Pseudomonadota</taxon>
        <taxon>Alphaproteobacteria</taxon>
        <taxon>Rhodobacterales</taxon>
        <taxon>Paracoccaceae</taxon>
        <taxon>Paracoccus</taxon>
    </lineage>
</organism>
<dbReference type="KEGG" id="pye:A6J80_07035"/>
<dbReference type="InterPro" id="IPR010126">
    <property type="entry name" value="Esterase_phb"/>
</dbReference>
<feature type="region of interest" description="Disordered" evidence="3">
    <location>
        <begin position="1"/>
        <end position="20"/>
    </location>
</feature>
<dbReference type="AlphaFoldDB" id="A0A1V0GQN0"/>
<dbReference type="NCBIfam" id="TIGR01840">
    <property type="entry name" value="esterase_phb"/>
    <property type="match status" value="1"/>
</dbReference>
<proteinExistence type="predicted"/>
<evidence type="ECO:0000256" key="1">
    <source>
        <dbReference type="ARBA" id="ARBA00022729"/>
    </source>
</evidence>
<dbReference type="GO" id="GO:0016787">
    <property type="term" value="F:hydrolase activity"/>
    <property type="evidence" value="ECO:0007669"/>
    <property type="project" value="UniProtKB-KW"/>
</dbReference>
<keyword evidence="2" id="KW-0378">Hydrolase</keyword>
<evidence type="ECO:0000313" key="4">
    <source>
        <dbReference type="EMBL" id="ARC36164.1"/>
    </source>
</evidence>
<dbReference type="Pfam" id="PF10503">
    <property type="entry name" value="Esterase_PHB"/>
    <property type="match status" value="1"/>
</dbReference>
<gene>
    <name evidence="4" type="ORF">A6J80_07035</name>
</gene>
<dbReference type="Proteomes" id="UP000191257">
    <property type="component" value="Chromosome"/>
</dbReference>
<name>A0A1V0GQN0_9RHOB</name>
<accession>A0A1V0GQN0</accession>
<dbReference type="EMBL" id="CP020442">
    <property type="protein sequence ID" value="ARC36164.1"/>
    <property type="molecule type" value="Genomic_DNA"/>
</dbReference>
<dbReference type="eggNOG" id="COG3509">
    <property type="taxonomic scope" value="Bacteria"/>
</dbReference>
<dbReference type="PANTHER" id="PTHR43037:SF1">
    <property type="entry name" value="BLL1128 PROTEIN"/>
    <property type="match status" value="1"/>
</dbReference>
<dbReference type="Gene3D" id="3.40.50.1820">
    <property type="entry name" value="alpha/beta hydrolase"/>
    <property type="match status" value="1"/>
</dbReference>
<sequence length="375" mass="39605">MTIRGKRRVRRRKAAKPGVPGATGIRLALGLAQLAAQGMTALVATAKPPRSAKPAEKRANSKTRVPGVVGRPRSSFSAGTHNCPQGSLRYRIFKPGAAAGSKPMPLLIMLHGCAQTPEDFATGTGMNALAKERGVIVVYPGQSSKAHSNRCWNWFDPAHTARGLGEAAAIASLTRRVLDTHGADPARVYVAGLSAGASMALVLAHAYPDLFAAAGVHSGLPLGAARDQVSAIMAMQRGNPGVRLDRAVPTIVFHGSHDRVVHPRNGRLVAIRAREPYFALRHAQSAGRAAGGHAYAKSVDRINAGRPLVEHWTIRGAGHAWSGGSPRGRFTDPKGPDASREMLRFLLRHSLAARTRKALASALARQAALSSLRSG</sequence>
<keyword evidence="5" id="KW-1185">Reference proteome</keyword>
<dbReference type="GO" id="GO:0005576">
    <property type="term" value="C:extracellular region"/>
    <property type="evidence" value="ECO:0007669"/>
    <property type="project" value="InterPro"/>
</dbReference>
<dbReference type="InterPro" id="IPR050955">
    <property type="entry name" value="Plant_Biomass_Hydrol_Est"/>
</dbReference>
<dbReference type="InterPro" id="IPR029058">
    <property type="entry name" value="AB_hydrolase_fold"/>
</dbReference>
<dbReference type="PANTHER" id="PTHR43037">
    <property type="entry name" value="UNNAMED PRODUCT-RELATED"/>
    <property type="match status" value="1"/>
</dbReference>
<feature type="compositionally biased region" description="Basic residues" evidence="3">
    <location>
        <begin position="1"/>
        <end position="15"/>
    </location>
</feature>
<evidence type="ECO:0000256" key="3">
    <source>
        <dbReference type="SAM" id="MobiDB-lite"/>
    </source>
</evidence>
<keyword evidence="1" id="KW-0732">Signal</keyword>
<reference evidence="4" key="1">
    <citation type="submission" date="2017-12" db="EMBL/GenBank/DDBJ databases">
        <title>FDA dAtabase for Regulatory Grade micrObial Sequences (FDA-ARGOS): Supporting development and validation of Infectious Disease Dx tests.</title>
        <authorList>
            <person name="Campos J."/>
            <person name="Goldberg B."/>
            <person name="Tallon L."/>
            <person name="Sadzewicz L."/>
            <person name="Sengamalay N."/>
            <person name="Ott S."/>
            <person name="Godinez A."/>
            <person name="Nagaraj S."/>
            <person name="Vyas G."/>
            <person name="Aluvathingal J."/>
            <person name="Nadendla S."/>
            <person name="Geyer C."/>
            <person name="Nandy P."/>
            <person name="Hobson J."/>
            <person name="Sichtig H."/>
        </authorList>
    </citation>
    <scope>NUCLEOTIDE SEQUENCE</scope>
    <source>
        <strain evidence="4">FDAARGOS_252</strain>
    </source>
</reference>
<evidence type="ECO:0000313" key="5">
    <source>
        <dbReference type="Proteomes" id="UP000191257"/>
    </source>
</evidence>
<dbReference type="SUPFAM" id="SSF53474">
    <property type="entry name" value="alpha/beta-Hydrolases"/>
    <property type="match status" value="2"/>
</dbReference>
<dbReference type="RefSeq" id="WP_080620962.1">
    <property type="nucleotide sequence ID" value="NZ_CAWMZI010000001.1"/>
</dbReference>
<evidence type="ECO:0000256" key="2">
    <source>
        <dbReference type="ARBA" id="ARBA00022801"/>
    </source>
</evidence>
<protein>
    <submittedName>
        <fullName evidence="4">PHB depolymerase esterase</fullName>
    </submittedName>
</protein>
<feature type="region of interest" description="Disordered" evidence="3">
    <location>
        <begin position="45"/>
        <end position="81"/>
    </location>
</feature>